<evidence type="ECO:0000259" key="1">
    <source>
        <dbReference type="Pfam" id="PF03061"/>
    </source>
</evidence>
<evidence type="ECO:0000313" key="2">
    <source>
        <dbReference type="EMBL" id="GIN21792.1"/>
    </source>
</evidence>
<comment type="caution">
    <text evidence="2">The sequence shown here is derived from an EMBL/GenBank/DDBJ whole genome shotgun (WGS) entry which is preliminary data.</text>
</comment>
<feature type="domain" description="Thioesterase" evidence="1">
    <location>
        <begin position="56"/>
        <end position="139"/>
    </location>
</feature>
<dbReference type="Gene3D" id="3.10.129.10">
    <property type="entry name" value="Hotdog Thioesterase"/>
    <property type="match status" value="1"/>
</dbReference>
<dbReference type="Proteomes" id="UP000680279">
    <property type="component" value="Unassembled WGS sequence"/>
</dbReference>
<dbReference type="InterPro" id="IPR006683">
    <property type="entry name" value="Thioestr_dom"/>
</dbReference>
<dbReference type="SUPFAM" id="SSF54637">
    <property type="entry name" value="Thioesterase/thiol ester dehydrase-isomerase"/>
    <property type="match status" value="1"/>
</dbReference>
<proteinExistence type="predicted"/>
<sequence length="167" mass="18153">MEIINNAIQDEYPDEFAHCFGCGRLNEAGHHFRTGWEGSKTVTIYEPKEEHTAIPGFVYGGLLASLVDCHGTGSAALALHRKNGHEPGSGEAPPRFVTASLHVDYLKPTPQGTALKAIGTVEEIHPKKWKTSVEVFAGNILCAKGEVMAVVMPDTFRTERKAQDAQP</sequence>
<dbReference type="CDD" id="cd03443">
    <property type="entry name" value="PaaI_thioesterase"/>
    <property type="match status" value="1"/>
</dbReference>
<protein>
    <submittedName>
        <fullName evidence="2">Thioesterase</fullName>
    </submittedName>
</protein>
<organism evidence="2 3">
    <name type="scientific">Siminovitchia fordii</name>
    <dbReference type="NCBI Taxonomy" id="254759"/>
    <lineage>
        <taxon>Bacteria</taxon>
        <taxon>Bacillati</taxon>
        <taxon>Bacillota</taxon>
        <taxon>Bacilli</taxon>
        <taxon>Bacillales</taxon>
        <taxon>Bacillaceae</taxon>
        <taxon>Siminovitchia</taxon>
    </lineage>
</organism>
<dbReference type="InterPro" id="IPR029069">
    <property type="entry name" value="HotDog_dom_sf"/>
</dbReference>
<name>A0ABQ4K7T4_9BACI</name>
<evidence type="ECO:0000313" key="3">
    <source>
        <dbReference type="Proteomes" id="UP000680279"/>
    </source>
</evidence>
<dbReference type="Pfam" id="PF03061">
    <property type="entry name" value="4HBT"/>
    <property type="match status" value="1"/>
</dbReference>
<keyword evidence="3" id="KW-1185">Reference proteome</keyword>
<dbReference type="RefSeq" id="WP_018706954.1">
    <property type="nucleotide sequence ID" value="NZ_BOQT01000011.1"/>
</dbReference>
<reference evidence="2 3" key="1">
    <citation type="submission" date="2021-03" db="EMBL/GenBank/DDBJ databases">
        <title>Antimicrobial resistance genes in bacteria isolated from Japanese honey, and their potential for conferring macrolide and lincosamide resistance in the American foulbrood pathogen Paenibacillus larvae.</title>
        <authorList>
            <person name="Okamoto M."/>
            <person name="Kumagai M."/>
            <person name="Kanamori H."/>
            <person name="Takamatsu D."/>
        </authorList>
    </citation>
    <scope>NUCLEOTIDE SEQUENCE [LARGE SCALE GENOMIC DNA]</scope>
    <source>
        <strain evidence="2 3">J1TS3</strain>
    </source>
</reference>
<dbReference type="EMBL" id="BOQT01000011">
    <property type="protein sequence ID" value="GIN21792.1"/>
    <property type="molecule type" value="Genomic_DNA"/>
</dbReference>
<gene>
    <name evidence="2" type="ORF">J1TS3_29260</name>
</gene>
<accession>A0ABQ4K7T4</accession>